<dbReference type="EMBL" id="WOXT01000001">
    <property type="protein sequence ID" value="MUV12604.1"/>
    <property type="molecule type" value="Genomic_DNA"/>
</dbReference>
<evidence type="ECO:0000313" key="4">
    <source>
        <dbReference type="Proteomes" id="UP000479692"/>
    </source>
</evidence>
<evidence type="ECO:0000256" key="1">
    <source>
        <dbReference type="SAM" id="Coils"/>
    </source>
</evidence>
<dbReference type="Gene3D" id="3.40.50.2000">
    <property type="entry name" value="Glycogen Phosphorylase B"/>
    <property type="match status" value="1"/>
</dbReference>
<dbReference type="GO" id="GO:0016757">
    <property type="term" value="F:glycosyltransferase activity"/>
    <property type="evidence" value="ECO:0007669"/>
    <property type="project" value="UniProtKB-ARBA"/>
</dbReference>
<keyword evidence="3" id="KW-0808">Transferase</keyword>
<evidence type="ECO:0000259" key="2">
    <source>
        <dbReference type="Pfam" id="PF13439"/>
    </source>
</evidence>
<keyword evidence="4" id="KW-1185">Reference proteome</keyword>
<feature type="domain" description="Glycosyltransferase subfamily 4-like N-terminal" evidence="2">
    <location>
        <begin position="32"/>
        <end position="153"/>
    </location>
</feature>
<comment type="caution">
    <text evidence="3">The sequence shown here is derived from an EMBL/GenBank/DDBJ whole genome shotgun (WGS) entry which is preliminary data.</text>
</comment>
<proteinExistence type="predicted"/>
<protein>
    <submittedName>
        <fullName evidence="3">Glycosyltransferase</fullName>
    </submittedName>
</protein>
<dbReference type="Proteomes" id="UP000479692">
    <property type="component" value="Unassembled WGS sequence"/>
</dbReference>
<dbReference type="SUPFAM" id="SSF53756">
    <property type="entry name" value="UDP-Glycosyltransferase/glycogen phosphorylase"/>
    <property type="match status" value="1"/>
</dbReference>
<name>A0A7C9LJ73_9GAMM</name>
<feature type="coiled-coil region" evidence="1">
    <location>
        <begin position="455"/>
        <end position="482"/>
    </location>
</feature>
<reference evidence="3 4" key="1">
    <citation type="submission" date="2019-12" db="EMBL/GenBank/DDBJ databases">
        <authorList>
            <person name="Xu J."/>
        </authorList>
    </citation>
    <scope>NUCLEOTIDE SEQUENCE [LARGE SCALE GENOMIC DNA]</scope>
    <source>
        <strain evidence="3 4">HX-5-24</strain>
    </source>
</reference>
<sequence>MGKQSPRALRILITDDTAASRAGTGPCLIDFARALLRKGHHAVVYGAVPPDVAQALRDATVPVVDDLAALNFVPDVIHGQHHLETMTAALHFAGTPVVAACHAFSPWEQTPPVFPTVARWIALDESCAQRLGTTAGVDAARIRTLHNGVDIARFEPRAPLPATPRRALLCNTHGLQDTCAATIVRACRQAGVAVDLATNDVPAHLLRDYDIVFAQSRRALEAMATGCATIVADRAGLAGLVTTANFDRLRALDFGMRSMQAAPVTEAGVLAAIAAYDVDDAGRVCERVRTEANIDVLVDATLVQFREAIDAGRFPDPQDCTQAAARYLRDVVSPTVKSVEQARAAQRQAEDARDAHIEAGKTAAAAAEKRIDAALQAREAAVTERAVALKAHDQMEARLARAMQRALDAGIERDAAFAAREEAKQAQLAATGMQARTADAYADALRAQGQLALDLADARARLLVLEHELESAKRAQADLRDTRAWRAVTAYRRFWAKFA</sequence>
<accession>A0A7C9LJ73</accession>
<evidence type="ECO:0000313" key="3">
    <source>
        <dbReference type="EMBL" id="MUV12604.1"/>
    </source>
</evidence>
<dbReference type="AlphaFoldDB" id="A0A7C9LJ73"/>
<dbReference type="Pfam" id="PF13439">
    <property type="entry name" value="Glyco_transf_4"/>
    <property type="match status" value="1"/>
</dbReference>
<keyword evidence="1" id="KW-0175">Coiled coil</keyword>
<dbReference type="InterPro" id="IPR028098">
    <property type="entry name" value="Glyco_trans_4-like_N"/>
</dbReference>
<organism evidence="3 4">
    <name type="scientific">Noviluteimonas gilva</name>
    <dbReference type="NCBI Taxonomy" id="2682097"/>
    <lineage>
        <taxon>Bacteria</taxon>
        <taxon>Pseudomonadati</taxon>
        <taxon>Pseudomonadota</taxon>
        <taxon>Gammaproteobacteria</taxon>
        <taxon>Lysobacterales</taxon>
        <taxon>Lysobacteraceae</taxon>
        <taxon>Noviluteimonas</taxon>
    </lineage>
</organism>
<dbReference type="RefSeq" id="WP_156639382.1">
    <property type="nucleotide sequence ID" value="NZ_WOXT01000001.1"/>
</dbReference>
<gene>
    <name evidence="3" type="ORF">GN331_00095</name>
</gene>